<dbReference type="SUPFAM" id="SSF51445">
    <property type="entry name" value="(Trans)glycosidases"/>
    <property type="match status" value="1"/>
</dbReference>
<proteinExistence type="inferred from homology"/>
<evidence type="ECO:0000256" key="3">
    <source>
        <dbReference type="ARBA" id="ARBA00022651"/>
    </source>
</evidence>
<dbReference type="InterPro" id="IPR044846">
    <property type="entry name" value="GH10"/>
</dbReference>
<dbReference type="Pfam" id="PF00331">
    <property type="entry name" value="Glyco_hydro_10"/>
    <property type="match status" value="1"/>
</dbReference>
<evidence type="ECO:0000256" key="11">
    <source>
        <dbReference type="SAM" id="SignalP"/>
    </source>
</evidence>
<evidence type="ECO:0000256" key="6">
    <source>
        <dbReference type="ARBA" id="ARBA00023277"/>
    </source>
</evidence>
<keyword evidence="4 11" id="KW-0732">Signal</keyword>
<keyword evidence="8 10" id="KW-0624">Polysaccharide degradation</keyword>
<name>A0A1Y2EWG4_9FUNG</name>
<keyword evidence="6 10" id="KW-0119">Carbohydrate metabolism</keyword>
<sequence>MKFTYLLTLSASATFALADVTLREAAKDFLFGVAGNTNRFNNDTYMEALSQFNYMVAENGCKLSGIQAEEGVFDFTDCDAHYEKALELGMKFRGHCLIWHNYQPEWFQNLKGDDLKNAIINHITTVLTHYKGKIDTWDIVNEALADKDATEENPFVLRNSFLLQEVPDYIDIAFKTAREIDPNLKLFYNEYYNEGGPHLNKKGVHVEKSNATFNFAKDLLDRGVPLDGVGLQYHVRSTGYPTYDQVMEVMAKYAEIGLEVQITEIDVRLDEEPTPELYELQARLYAEALKACLDSSNCTAFLIWGVSDFDSWITDGYATIFDENYAPKSAYYSLLNVLKEYNNSENDSNDSDDEMIEIESDTAVEENEDSEIDNN</sequence>
<dbReference type="PROSITE" id="PS51760">
    <property type="entry name" value="GH10_2"/>
    <property type="match status" value="1"/>
</dbReference>
<dbReference type="EMBL" id="MCOG01000024">
    <property type="protein sequence ID" value="ORY75898.1"/>
    <property type="molecule type" value="Genomic_DNA"/>
</dbReference>
<evidence type="ECO:0000256" key="4">
    <source>
        <dbReference type="ARBA" id="ARBA00022729"/>
    </source>
</evidence>
<evidence type="ECO:0000256" key="9">
    <source>
        <dbReference type="PROSITE-ProRule" id="PRU10061"/>
    </source>
</evidence>
<evidence type="ECO:0000256" key="8">
    <source>
        <dbReference type="ARBA" id="ARBA00023326"/>
    </source>
</evidence>
<dbReference type="PANTHER" id="PTHR31490">
    <property type="entry name" value="GLYCOSYL HYDROLASE"/>
    <property type="match status" value="1"/>
</dbReference>
<dbReference type="PRINTS" id="PR00134">
    <property type="entry name" value="GLHYDRLASE10"/>
</dbReference>
<evidence type="ECO:0000256" key="7">
    <source>
        <dbReference type="ARBA" id="ARBA00023295"/>
    </source>
</evidence>
<dbReference type="InterPro" id="IPR001000">
    <property type="entry name" value="GH10_dom"/>
</dbReference>
<evidence type="ECO:0000256" key="2">
    <source>
        <dbReference type="ARBA" id="ARBA00007495"/>
    </source>
</evidence>
<organism evidence="13 14">
    <name type="scientific">Neocallimastix californiae</name>
    <dbReference type="NCBI Taxonomy" id="1754190"/>
    <lineage>
        <taxon>Eukaryota</taxon>
        <taxon>Fungi</taxon>
        <taxon>Fungi incertae sedis</taxon>
        <taxon>Chytridiomycota</taxon>
        <taxon>Chytridiomycota incertae sedis</taxon>
        <taxon>Neocallimastigomycetes</taxon>
        <taxon>Neocallimastigales</taxon>
        <taxon>Neocallimastigaceae</taxon>
        <taxon>Neocallimastix</taxon>
    </lineage>
</organism>
<dbReference type="STRING" id="1754190.A0A1Y2EWG4"/>
<feature type="signal peptide" evidence="11">
    <location>
        <begin position="1"/>
        <end position="18"/>
    </location>
</feature>
<keyword evidence="5 10" id="KW-0378">Hydrolase</keyword>
<comment type="caution">
    <text evidence="13">The sequence shown here is derived from an EMBL/GenBank/DDBJ whole genome shotgun (WGS) entry which is preliminary data.</text>
</comment>
<dbReference type="PROSITE" id="PS00591">
    <property type="entry name" value="GH10_1"/>
    <property type="match status" value="1"/>
</dbReference>
<comment type="similarity">
    <text evidence="2 10">Belongs to the glycosyl hydrolase 10 (cellulase F) family.</text>
</comment>
<evidence type="ECO:0000256" key="5">
    <source>
        <dbReference type="ARBA" id="ARBA00022801"/>
    </source>
</evidence>
<evidence type="ECO:0000256" key="1">
    <source>
        <dbReference type="ARBA" id="ARBA00000681"/>
    </source>
</evidence>
<keyword evidence="14" id="KW-1185">Reference proteome</keyword>
<dbReference type="GO" id="GO:0031176">
    <property type="term" value="F:endo-1,4-beta-xylanase activity"/>
    <property type="evidence" value="ECO:0007669"/>
    <property type="project" value="UniProtKB-EC"/>
</dbReference>
<keyword evidence="7 10" id="KW-0326">Glycosidase</keyword>
<dbReference type="InterPro" id="IPR017853">
    <property type="entry name" value="GH"/>
</dbReference>
<feature type="chain" id="PRO_5011965777" description="Beta-xylanase" evidence="11">
    <location>
        <begin position="19"/>
        <end position="375"/>
    </location>
</feature>
<dbReference type="AlphaFoldDB" id="A0A1Y2EWG4"/>
<evidence type="ECO:0000259" key="12">
    <source>
        <dbReference type="PROSITE" id="PS51760"/>
    </source>
</evidence>
<feature type="domain" description="GH10" evidence="12">
    <location>
        <begin position="16"/>
        <end position="337"/>
    </location>
</feature>
<keyword evidence="3" id="KW-0858">Xylan degradation</keyword>
<evidence type="ECO:0000313" key="13">
    <source>
        <dbReference type="EMBL" id="ORY75898.1"/>
    </source>
</evidence>
<dbReference type="OrthoDB" id="3055998at2759"/>
<evidence type="ECO:0000256" key="10">
    <source>
        <dbReference type="RuleBase" id="RU361174"/>
    </source>
</evidence>
<dbReference type="InterPro" id="IPR031158">
    <property type="entry name" value="GH10_AS"/>
</dbReference>
<accession>A0A1Y2EWG4</accession>
<dbReference type="Gene3D" id="3.20.20.80">
    <property type="entry name" value="Glycosidases"/>
    <property type="match status" value="1"/>
</dbReference>
<gene>
    <name evidence="13" type="ORF">LY90DRAFT_377664</name>
</gene>
<feature type="active site" description="Nucleophile" evidence="9">
    <location>
        <position position="264"/>
    </location>
</feature>
<dbReference type="EC" id="3.2.1.8" evidence="10"/>
<dbReference type="Proteomes" id="UP000193920">
    <property type="component" value="Unassembled WGS sequence"/>
</dbReference>
<dbReference type="PANTHER" id="PTHR31490:SF88">
    <property type="entry name" value="BETA-XYLANASE"/>
    <property type="match status" value="1"/>
</dbReference>
<dbReference type="SMART" id="SM00633">
    <property type="entry name" value="Glyco_10"/>
    <property type="match status" value="1"/>
</dbReference>
<comment type="catalytic activity">
    <reaction evidence="1 10">
        <text>Endohydrolysis of (1-&gt;4)-beta-D-xylosidic linkages in xylans.</text>
        <dbReference type="EC" id="3.2.1.8"/>
    </reaction>
</comment>
<dbReference type="GO" id="GO:0045493">
    <property type="term" value="P:xylan catabolic process"/>
    <property type="evidence" value="ECO:0007669"/>
    <property type="project" value="UniProtKB-KW"/>
</dbReference>
<reference evidence="13 14" key="1">
    <citation type="submission" date="2016-08" db="EMBL/GenBank/DDBJ databases">
        <title>A Parts List for Fungal Cellulosomes Revealed by Comparative Genomics.</title>
        <authorList>
            <consortium name="DOE Joint Genome Institute"/>
            <person name="Haitjema C.H."/>
            <person name="Gilmore S.P."/>
            <person name="Henske J.K."/>
            <person name="Solomon K.V."/>
            <person name="De Groot R."/>
            <person name="Kuo A."/>
            <person name="Mondo S.J."/>
            <person name="Salamov A.A."/>
            <person name="Labutti K."/>
            <person name="Zhao Z."/>
            <person name="Chiniquy J."/>
            <person name="Barry K."/>
            <person name="Brewer H.M."/>
            <person name="Purvine S.O."/>
            <person name="Wright A.T."/>
            <person name="Boxma B."/>
            <person name="Van Alen T."/>
            <person name="Hackstein J.H."/>
            <person name="Baker S.E."/>
            <person name="Grigoriev I.V."/>
            <person name="O'Malley M.A."/>
        </authorList>
    </citation>
    <scope>NUCLEOTIDE SEQUENCE [LARGE SCALE GENOMIC DNA]</scope>
    <source>
        <strain evidence="13 14">G1</strain>
    </source>
</reference>
<evidence type="ECO:0000313" key="14">
    <source>
        <dbReference type="Proteomes" id="UP000193920"/>
    </source>
</evidence>
<protein>
    <recommendedName>
        <fullName evidence="10">Beta-xylanase</fullName>
        <ecNumber evidence="10">3.2.1.8</ecNumber>
    </recommendedName>
</protein>